<protein>
    <submittedName>
        <fullName evidence="1">Uncharacterized protein</fullName>
    </submittedName>
</protein>
<reference evidence="1" key="2">
    <citation type="submission" date="2021-02" db="EMBL/GenBank/DDBJ databases">
        <title>Aspergillus puulaauensis MK2 genome sequence.</title>
        <authorList>
            <person name="Futagami T."/>
            <person name="Mori K."/>
            <person name="Kadooka C."/>
            <person name="Tanaka T."/>
        </authorList>
    </citation>
    <scope>NUCLEOTIDE SEQUENCE</scope>
    <source>
        <strain evidence="1">MK2</strain>
    </source>
</reference>
<dbReference type="Proteomes" id="UP000654913">
    <property type="component" value="Chromosome 4"/>
</dbReference>
<name>A0A7R7XMN4_9EURO</name>
<evidence type="ECO:0000313" key="2">
    <source>
        <dbReference type="Proteomes" id="UP000654913"/>
    </source>
</evidence>
<reference evidence="1" key="1">
    <citation type="submission" date="2021-01" db="EMBL/GenBank/DDBJ databases">
        <authorList>
            <consortium name="Aspergillus puulaauensis MK2 genome sequencing consortium"/>
            <person name="Kazuki M."/>
            <person name="Futagami T."/>
        </authorList>
    </citation>
    <scope>NUCLEOTIDE SEQUENCE</scope>
    <source>
        <strain evidence="1">MK2</strain>
    </source>
</reference>
<gene>
    <name evidence="1" type="ORF">APUU_40416S</name>
</gene>
<proteinExistence type="predicted"/>
<sequence length="152" mass="17325">MTIPVFGVLFAFKIIERHIQRTLGSRNVAYLRSKLTLTCFCFYFILFSFTFTPNDTPPEISGYRDGSKTSDTTATSLEQLFSTHRLQSACVILLEPTLSLILLCLQRILHGPPIRLDTSSSYFYDTSSASIFFSKTFLFDLPSFNPPPRFRV</sequence>
<dbReference type="KEGG" id="apuu:APUU_40416S"/>
<keyword evidence="2" id="KW-1185">Reference proteome</keyword>
<dbReference type="RefSeq" id="XP_041556166.1">
    <property type="nucleotide sequence ID" value="XM_041703486.1"/>
</dbReference>
<accession>A0A7R7XMN4</accession>
<dbReference type="EMBL" id="AP024446">
    <property type="protein sequence ID" value="BCS23972.1"/>
    <property type="molecule type" value="Genomic_DNA"/>
</dbReference>
<organism evidence="1 2">
    <name type="scientific">Aspergillus puulaauensis</name>
    <dbReference type="NCBI Taxonomy" id="1220207"/>
    <lineage>
        <taxon>Eukaryota</taxon>
        <taxon>Fungi</taxon>
        <taxon>Dikarya</taxon>
        <taxon>Ascomycota</taxon>
        <taxon>Pezizomycotina</taxon>
        <taxon>Eurotiomycetes</taxon>
        <taxon>Eurotiomycetidae</taxon>
        <taxon>Eurotiales</taxon>
        <taxon>Aspergillaceae</taxon>
        <taxon>Aspergillus</taxon>
    </lineage>
</organism>
<dbReference type="AlphaFoldDB" id="A0A7R7XMN4"/>
<dbReference type="GeneID" id="64973977"/>
<evidence type="ECO:0000313" key="1">
    <source>
        <dbReference type="EMBL" id="BCS23972.1"/>
    </source>
</evidence>